<comment type="caution">
    <text evidence="2">The sequence shown here is derived from an EMBL/GenBank/DDBJ whole genome shotgun (WGS) entry which is preliminary data.</text>
</comment>
<feature type="region of interest" description="Disordered" evidence="1">
    <location>
        <begin position="70"/>
        <end position="90"/>
    </location>
</feature>
<proteinExistence type="predicted"/>
<evidence type="ECO:0000313" key="3">
    <source>
        <dbReference type="Proteomes" id="UP001055101"/>
    </source>
</evidence>
<organism evidence="2 3">
    <name type="scientific">Methylobacterium thuringiense</name>
    <dbReference type="NCBI Taxonomy" id="1003091"/>
    <lineage>
        <taxon>Bacteria</taxon>
        <taxon>Pseudomonadati</taxon>
        <taxon>Pseudomonadota</taxon>
        <taxon>Alphaproteobacteria</taxon>
        <taxon>Hyphomicrobiales</taxon>
        <taxon>Methylobacteriaceae</taxon>
        <taxon>Methylobacterium</taxon>
    </lineage>
</organism>
<reference evidence="2" key="2">
    <citation type="submission" date="2021-08" db="EMBL/GenBank/DDBJ databases">
        <authorList>
            <person name="Tani A."/>
            <person name="Ola A."/>
            <person name="Ogura Y."/>
            <person name="Katsura K."/>
            <person name="Hayashi T."/>
        </authorList>
    </citation>
    <scope>NUCLEOTIDE SEQUENCE</scope>
    <source>
        <strain evidence="2">DSM 23674</strain>
    </source>
</reference>
<name>A0ABQ4TRR3_9HYPH</name>
<evidence type="ECO:0000313" key="2">
    <source>
        <dbReference type="EMBL" id="GJE57357.1"/>
    </source>
</evidence>
<keyword evidence="3" id="KW-1185">Reference proteome</keyword>
<gene>
    <name evidence="2" type="ORF">EKPJFOCH_3871</name>
</gene>
<feature type="compositionally biased region" description="Acidic residues" evidence="1">
    <location>
        <begin position="76"/>
        <end position="87"/>
    </location>
</feature>
<dbReference type="EMBL" id="BPRA01000022">
    <property type="protein sequence ID" value="GJE57357.1"/>
    <property type="molecule type" value="Genomic_DNA"/>
</dbReference>
<accession>A0ABQ4TRR3</accession>
<dbReference type="RefSeq" id="WP_238232701.1">
    <property type="nucleotide sequence ID" value="NZ_BPRA01000022.1"/>
</dbReference>
<dbReference type="Proteomes" id="UP001055101">
    <property type="component" value="Unassembled WGS sequence"/>
</dbReference>
<evidence type="ECO:0000256" key="1">
    <source>
        <dbReference type="SAM" id="MobiDB-lite"/>
    </source>
</evidence>
<protein>
    <submittedName>
        <fullName evidence="2">Uncharacterized protein</fullName>
    </submittedName>
</protein>
<reference evidence="2" key="1">
    <citation type="journal article" date="2021" name="Front. Microbiol.">
        <title>Comprehensive Comparative Genomics and Phenotyping of Methylobacterium Species.</title>
        <authorList>
            <person name="Alessa O."/>
            <person name="Ogura Y."/>
            <person name="Fujitani Y."/>
            <person name="Takami H."/>
            <person name="Hayashi T."/>
            <person name="Sahin N."/>
            <person name="Tani A."/>
        </authorList>
    </citation>
    <scope>NUCLEOTIDE SEQUENCE</scope>
    <source>
        <strain evidence="2">DSM 23674</strain>
    </source>
</reference>
<sequence>MSGQPTSTDRLAKVEQLTAALTDQILDAQIMNRPISEDQVQALAKAARLLHDNDIPWPPMLTQVLNELVQDRTEPEPEPEPSIDPTDDSALKGLSRFLGVFRKEKGQAI</sequence>